<dbReference type="Proteomes" id="UP000734218">
    <property type="component" value="Unassembled WGS sequence"/>
</dbReference>
<gene>
    <name evidence="1" type="ORF">GGR88_000001</name>
</gene>
<evidence type="ECO:0000313" key="2">
    <source>
        <dbReference type="Proteomes" id="UP000734218"/>
    </source>
</evidence>
<comment type="caution">
    <text evidence="1">The sequence shown here is derived from an EMBL/GenBank/DDBJ whole genome shotgun (WGS) entry which is preliminary data.</text>
</comment>
<dbReference type="RefSeq" id="WP_167951680.1">
    <property type="nucleotide sequence ID" value="NZ_JAATJE010000001.1"/>
</dbReference>
<organism evidence="1 2">
    <name type="scientific">Sphingomonas jejuensis</name>
    <dbReference type="NCBI Taxonomy" id="904715"/>
    <lineage>
        <taxon>Bacteria</taxon>
        <taxon>Pseudomonadati</taxon>
        <taxon>Pseudomonadota</taxon>
        <taxon>Alphaproteobacteria</taxon>
        <taxon>Sphingomonadales</taxon>
        <taxon>Sphingomonadaceae</taxon>
        <taxon>Sphingomonas</taxon>
    </lineage>
</organism>
<evidence type="ECO:0008006" key="3">
    <source>
        <dbReference type="Google" id="ProtNLM"/>
    </source>
</evidence>
<keyword evidence="2" id="KW-1185">Reference proteome</keyword>
<name>A0ABX0XI24_9SPHN</name>
<dbReference type="EMBL" id="JAATJE010000001">
    <property type="protein sequence ID" value="NJC32527.1"/>
    <property type="molecule type" value="Genomic_DNA"/>
</dbReference>
<proteinExistence type="predicted"/>
<accession>A0ABX0XI24</accession>
<sequence>MTTDPDDLKVLEEASAAVSSRSPDLARLDAVLIKLPRPTPLRGMIQSVRAGALHAQNRSAQAVAAINEGLRLLPNHPVPQLIASGIFTFTGAPQRGADLWMQASVTSPELARGTDPYMLDALIGRLYENGDRTRGDRLSARMAEIGFSTALASARSHAALARTREAVQNQQLEEALRGIALISNPADLEVLFVDRRYEDLWPRIAEWGGTDFDPVSRRYLEELRGDWVAAGDLNTATEYARRLSLLRADAAVVELFLPLFDEVRVGAPQDGMEFLAPVVARSMIVVGRHEDAYRLLEKVAAAYPEDAGGNSLNIDAAFVSLAMEQANWPEVISSADRFLRAAEALGPSINRSPLIAVRSALACAYSRTAQMEDARLPAAEVLLAANVMPGSALNLHLCRGDTAAAQALIVARLEDVVTRDWALRFVQAPGPRRGTPLELLTGPTADQVRAAPEVIAAANKHGRILPAALARSLPDGFDPLEIRPAPQPLDPNAI</sequence>
<protein>
    <recommendedName>
        <fullName evidence="3">Tetratricopeptide repeat protein</fullName>
    </recommendedName>
</protein>
<evidence type="ECO:0000313" key="1">
    <source>
        <dbReference type="EMBL" id="NJC32527.1"/>
    </source>
</evidence>
<reference evidence="1 2" key="1">
    <citation type="submission" date="2020-03" db="EMBL/GenBank/DDBJ databases">
        <title>Genomic Encyclopedia of Type Strains, Phase IV (KMG-IV): sequencing the most valuable type-strain genomes for metagenomic binning, comparative biology and taxonomic classification.</title>
        <authorList>
            <person name="Goeker M."/>
        </authorList>
    </citation>
    <scope>NUCLEOTIDE SEQUENCE [LARGE SCALE GENOMIC DNA]</scope>
    <source>
        <strain evidence="1 2">DSM 27651</strain>
    </source>
</reference>